<dbReference type="InterPro" id="IPR045214">
    <property type="entry name" value="Surf1/Surf4"/>
</dbReference>
<dbReference type="InterPro" id="IPR002994">
    <property type="entry name" value="Surf1/Shy1"/>
</dbReference>
<dbReference type="CDD" id="cd06662">
    <property type="entry name" value="SURF1"/>
    <property type="match status" value="1"/>
</dbReference>
<evidence type="ECO:0000256" key="4">
    <source>
        <dbReference type="ARBA" id="ARBA00023136"/>
    </source>
</evidence>
<accession>A0A448YP30</accession>
<feature type="transmembrane region" description="Helical" evidence="5">
    <location>
        <begin position="69"/>
        <end position="87"/>
    </location>
</feature>
<comment type="similarity">
    <text evidence="5">Belongs to the SURF1 family.</text>
</comment>
<dbReference type="GO" id="GO:0005743">
    <property type="term" value="C:mitochondrial inner membrane"/>
    <property type="evidence" value="ECO:0007669"/>
    <property type="project" value="UniProtKB-SubCell"/>
</dbReference>
<gene>
    <name evidence="6" type="ORF">BRENAR_LOCUS3431</name>
</gene>
<dbReference type="InParanoid" id="A0A448YP30"/>
<comment type="function">
    <text evidence="5">Probably involved in the biogenesis of the COX complex.</text>
</comment>
<dbReference type="GO" id="GO:0033617">
    <property type="term" value="P:mitochondrial respiratory chain complex IV assembly"/>
    <property type="evidence" value="ECO:0007669"/>
    <property type="project" value="TreeGrafter"/>
</dbReference>
<evidence type="ECO:0000313" key="6">
    <source>
        <dbReference type="EMBL" id="VEU22700.1"/>
    </source>
</evidence>
<proteinExistence type="inferred from homology"/>
<dbReference type="EMBL" id="CAACVR010000024">
    <property type="protein sequence ID" value="VEU22700.1"/>
    <property type="molecule type" value="Genomic_DNA"/>
</dbReference>
<dbReference type="AlphaFoldDB" id="A0A448YP30"/>
<evidence type="ECO:0000256" key="3">
    <source>
        <dbReference type="ARBA" id="ARBA00022989"/>
    </source>
</evidence>
<dbReference type="FunCoup" id="A0A448YP30">
    <property type="interactions" value="373"/>
</dbReference>
<keyword evidence="2 5" id="KW-0812">Transmembrane</keyword>
<dbReference type="Pfam" id="PF02104">
    <property type="entry name" value="SURF1"/>
    <property type="match status" value="1"/>
</dbReference>
<dbReference type="STRING" id="13370.A0A448YP30"/>
<evidence type="ECO:0000256" key="1">
    <source>
        <dbReference type="ARBA" id="ARBA00004370"/>
    </source>
</evidence>
<sequence>MSFISTLKTIPKVVRRPLIVPILPIGIRSNQPCFRRSYATVKTPNIDWDPMKSGNDINKDNGSSFAHKAVFGVLCLAPIVTFCLGMWQVRRLKWKTKLINAAEDRLTYPTMPLPKNLDDEEITKGMMYRKVYITGEFDYSREIFVGPRLLEGREGYTLVCPFVQSNGGGDVLVERGWVASDKVIPESRRLQHLSCPQGVITIECVVKDPQRRGSLQMKHTKGARLFEYVDIDAMVEQSATRHLYLQAVDDFRDRPEWKHEEKETPAATPASKWWTLGLFGGDKETNEDLTASEIQKQQIKLLGDQSKGSDAAEFSPLQFMDAGVPIGKTPKVEFRNNHLQYLITWFSLSLASAVLLVVMIKKGKWVDPKQEKLRHAKKYLG</sequence>
<protein>
    <recommendedName>
        <fullName evidence="5">SURF1-like protein</fullName>
    </recommendedName>
</protein>
<keyword evidence="5" id="KW-0496">Mitochondrion</keyword>
<keyword evidence="4 5" id="KW-0472">Membrane</keyword>
<evidence type="ECO:0000256" key="5">
    <source>
        <dbReference type="RuleBase" id="RU363076"/>
    </source>
</evidence>
<organism evidence="6 7">
    <name type="scientific">Brettanomyces naardenensis</name>
    <name type="common">Yeast</name>
    <dbReference type="NCBI Taxonomy" id="13370"/>
    <lineage>
        <taxon>Eukaryota</taxon>
        <taxon>Fungi</taxon>
        <taxon>Dikarya</taxon>
        <taxon>Ascomycota</taxon>
        <taxon>Saccharomycotina</taxon>
        <taxon>Pichiomycetes</taxon>
        <taxon>Pichiales</taxon>
        <taxon>Pichiaceae</taxon>
        <taxon>Brettanomyces</taxon>
    </lineage>
</organism>
<dbReference type="PROSITE" id="PS50895">
    <property type="entry name" value="SURF1"/>
    <property type="match status" value="1"/>
</dbReference>
<dbReference type="PANTHER" id="PTHR23427:SF2">
    <property type="entry name" value="SURFEIT LOCUS PROTEIN 1"/>
    <property type="match status" value="1"/>
</dbReference>
<name>A0A448YP30_BRENA</name>
<reference evidence="6 7" key="1">
    <citation type="submission" date="2018-12" db="EMBL/GenBank/DDBJ databases">
        <authorList>
            <person name="Tiukova I."/>
            <person name="Dainat J."/>
        </authorList>
    </citation>
    <scope>NUCLEOTIDE SEQUENCE [LARGE SCALE GENOMIC DNA]</scope>
</reference>
<comment type="subcellular location">
    <subcellularLocation>
        <location evidence="1">Membrane</location>
    </subcellularLocation>
    <subcellularLocation>
        <location evidence="5">Mitochondrion inner membrane</location>
        <topology evidence="5">Multi-pass membrane protein</topology>
    </subcellularLocation>
</comment>
<dbReference type="PANTHER" id="PTHR23427">
    <property type="entry name" value="SURFEIT LOCUS PROTEIN"/>
    <property type="match status" value="1"/>
</dbReference>
<dbReference type="OrthoDB" id="10040024at2759"/>
<evidence type="ECO:0000256" key="2">
    <source>
        <dbReference type="ARBA" id="ARBA00022692"/>
    </source>
</evidence>
<keyword evidence="5" id="KW-0999">Mitochondrion inner membrane</keyword>
<keyword evidence="3 5" id="KW-1133">Transmembrane helix</keyword>
<keyword evidence="7" id="KW-1185">Reference proteome</keyword>
<evidence type="ECO:0000313" key="7">
    <source>
        <dbReference type="Proteomes" id="UP000290900"/>
    </source>
</evidence>
<feature type="transmembrane region" description="Helical" evidence="5">
    <location>
        <begin position="341"/>
        <end position="360"/>
    </location>
</feature>
<dbReference type="Proteomes" id="UP000290900">
    <property type="component" value="Unassembled WGS sequence"/>
</dbReference>